<keyword evidence="11 14" id="KW-0406">Ion transport</keyword>
<evidence type="ECO:0000256" key="1">
    <source>
        <dbReference type="ARBA" id="ARBA00004434"/>
    </source>
</evidence>
<evidence type="ECO:0000256" key="4">
    <source>
        <dbReference type="ARBA" id="ARBA00022448"/>
    </source>
</evidence>
<evidence type="ECO:0000256" key="3">
    <source>
        <dbReference type="ARBA" id="ARBA00022180"/>
    </source>
</evidence>
<keyword evidence="5 14" id="KW-0109">Calcium transport</keyword>
<evidence type="ECO:0000256" key="8">
    <source>
        <dbReference type="ARBA" id="ARBA00022837"/>
    </source>
</evidence>
<evidence type="ECO:0000256" key="9">
    <source>
        <dbReference type="ARBA" id="ARBA00022946"/>
    </source>
</evidence>
<keyword evidence="8 14" id="KW-0106">Calcium</keyword>
<name>A0AAN8G2A8_PATCE</name>
<evidence type="ECO:0000256" key="11">
    <source>
        <dbReference type="ARBA" id="ARBA00023065"/>
    </source>
</evidence>
<comment type="function">
    <text evidence="14">Essential regulatory subunit of the mitochondrial calcium uniporter complex (uniplex), a complex that mediates calcium uptake into mitochondria.</text>
</comment>
<keyword evidence="10" id="KW-1133">Transmembrane helix</keyword>
<reference evidence="15 16" key="1">
    <citation type="submission" date="2024-01" db="EMBL/GenBank/DDBJ databases">
        <title>The genome of the rayed Mediterranean limpet Patella caerulea (Linnaeus, 1758).</title>
        <authorList>
            <person name="Anh-Thu Weber A."/>
            <person name="Halstead-Nussloch G."/>
        </authorList>
    </citation>
    <scope>NUCLEOTIDE SEQUENCE [LARGE SCALE GENOMIC DNA]</scope>
    <source>
        <strain evidence="15">AATW-2023a</strain>
        <tissue evidence="15">Whole specimen</tissue>
    </source>
</reference>
<evidence type="ECO:0000256" key="2">
    <source>
        <dbReference type="ARBA" id="ARBA00008958"/>
    </source>
</evidence>
<dbReference type="InterPro" id="IPR018782">
    <property type="entry name" value="MCU_reg"/>
</dbReference>
<sequence>MAARLTTLSIAALSKRVLDPKKLQSIKSVVPARTVVYSETGAVIAKPEVTRLGITKVLSVVFPFVTLGGYFSREFATLLEEHEIFAPDDDDD</sequence>
<dbReference type="EMBL" id="JAZGQO010000015">
    <property type="protein sequence ID" value="KAK6169062.1"/>
    <property type="molecule type" value="Genomic_DNA"/>
</dbReference>
<keyword evidence="4 14" id="KW-0813">Transport</keyword>
<comment type="similarity">
    <text evidence="2 14">Belongs to the SMDT1/EMRE family.</text>
</comment>
<evidence type="ECO:0000256" key="14">
    <source>
        <dbReference type="RuleBase" id="RU369077"/>
    </source>
</evidence>
<keyword evidence="7 14" id="KW-0999">Mitochondrion inner membrane</keyword>
<comment type="subunit">
    <text evidence="14">Component of the uniplex complex. Interacts (via the transmembrane region) with MCU (via the first transmembrane region); the interaction is direct.</text>
</comment>
<accession>A0AAN8G2A8</accession>
<comment type="subcellular location">
    <subcellularLocation>
        <location evidence="1 14">Mitochondrion inner membrane</location>
        <topology evidence="1 14">Single-pass membrane protein</topology>
    </subcellularLocation>
</comment>
<evidence type="ECO:0000256" key="5">
    <source>
        <dbReference type="ARBA" id="ARBA00022568"/>
    </source>
</evidence>
<evidence type="ECO:0000256" key="6">
    <source>
        <dbReference type="ARBA" id="ARBA00022692"/>
    </source>
</evidence>
<evidence type="ECO:0000256" key="7">
    <source>
        <dbReference type="ARBA" id="ARBA00022792"/>
    </source>
</evidence>
<protein>
    <recommendedName>
        <fullName evidence="3 14">Essential MCU regulator, mitochondrial</fullName>
    </recommendedName>
    <alternativeName>
        <fullName evidence="14">Single-pass membrane protein with aspartate-rich tail 1, mitochondrial</fullName>
    </alternativeName>
</protein>
<dbReference type="PANTHER" id="PTHR33904:SF1">
    <property type="entry name" value="ESSENTIAL MCU REGULATOR, MITOCHONDRIAL"/>
    <property type="match status" value="1"/>
</dbReference>
<proteinExistence type="inferred from homology"/>
<evidence type="ECO:0000313" key="15">
    <source>
        <dbReference type="EMBL" id="KAK6169062.1"/>
    </source>
</evidence>
<evidence type="ECO:0000256" key="10">
    <source>
        <dbReference type="ARBA" id="ARBA00022989"/>
    </source>
</evidence>
<dbReference type="GO" id="GO:1990246">
    <property type="term" value="C:uniplex complex"/>
    <property type="evidence" value="ECO:0007669"/>
    <property type="project" value="UniProtKB-UniRule"/>
</dbReference>
<keyword evidence="6" id="KW-0812">Transmembrane</keyword>
<keyword evidence="9 14" id="KW-0809">Transit peptide</keyword>
<dbReference type="PANTHER" id="PTHR33904">
    <property type="entry name" value="ESSENTIAL MCU REGULATOR, MITOCHONDRIAL"/>
    <property type="match status" value="1"/>
</dbReference>
<evidence type="ECO:0000313" key="16">
    <source>
        <dbReference type="Proteomes" id="UP001347796"/>
    </source>
</evidence>
<dbReference type="Pfam" id="PF10161">
    <property type="entry name" value="DDDD"/>
    <property type="match status" value="1"/>
</dbReference>
<keyword evidence="16" id="KW-1185">Reference proteome</keyword>
<dbReference type="GO" id="GO:0036444">
    <property type="term" value="P:calcium import into the mitochondrion"/>
    <property type="evidence" value="ECO:0007669"/>
    <property type="project" value="UniProtKB-UniRule"/>
</dbReference>
<evidence type="ECO:0000256" key="13">
    <source>
        <dbReference type="ARBA" id="ARBA00023136"/>
    </source>
</evidence>
<dbReference type="GO" id="GO:0051560">
    <property type="term" value="P:mitochondrial calcium ion homeostasis"/>
    <property type="evidence" value="ECO:0007669"/>
    <property type="project" value="UniProtKB-UniRule"/>
</dbReference>
<gene>
    <name evidence="15" type="ORF">SNE40_020185</name>
</gene>
<keyword evidence="12 14" id="KW-0496">Mitochondrion</keyword>
<evidence type="ECO:0000256" key="12">
    <source>
        <dbReference type="ARBA" id="ARBA00023128"/>
    </source>
</evidence>
<dbReference type="AlphaFoldDB" id="A0AAN8G2A8"/>
<keyword evidence="13" id="KW-0472">Membrane</keyword>
<dbReference type="Proteomes" id="UP001347796">
    <property type="component" value="Unassembled WGS sequence"/>
</dbReference>
<organism evidence="15 16">
    <name type="scientific">Patella caerulea</name>
    <name type="common">Rayed Mediterranean limpet</name>
    <dbReference type="NCBI Taxonomy" id="87958"/>
    <lineage>
        <taxon>Eukaryota</taxon>
        <taxon>Metazoa</taxon>
        <taxon>Spiralia</taxon>
        <taxon>Lophotrochozoa</taxon>
        <taxon>Mollusca</taxon>
        <taxon>Gastropoda</taxon>
        <taxon>Patellogastropoda</taxon>
        <taxon>Patelloidea</taxon>
        <taxon>Patellidae</taxon>
        <taxon>Patella</taxon>
    </lineage>
</organism>
<comment type="caution">
    <text evidence="15">The sequence shown here is derived from an EMBL/GenBank/DDBJ whole genome shotgun (WGS) entry which is preliminary data.</text>
</comment>